<evidence type="ECO:0000256" key="1">
    <source>
        <dbReference type="SAM" id="Coils"/>
    </source>
</evidence>
<feature type="compositionally biased region" description="Pro residues" evidence="2">
    <location>
        <begin position="281"/>
        <end position="298"/>
    </location>
</feature>
<feature type="region of interest" description="Disordered" evidence="2">
    <location>
        <begin position="243"/>
        <end position="312"/>
    </location>
</feature>
<keyword evidence="1" id="KW-0175">Coiled coil</keyword>
<evidence type="ECO:0000256" key="2">
    <source>
        <dbReference type="SAM" id="MobiDB-lite"/>
    </source>
</evidence>
<evidence type="ECO:0000313" key="4">
    <source>
        <dbReference type="Proteomes" id="UP001172684"/>
    </source>
</evidence>
<evidence type="ECO:0000313" key="3">
    <source>
        <dbReference type="EMBL" id="KAJ9663786.1"/>
    </source>
</evidence>
<comment type="caution">
    <text evidence="3">The sequence shown here is derived from an EMBL/GenBank/DDBJ whole genome shotgun (WGS) entry which is preliminary data.</text>
</comment>
<feature type="compositionally biased region" description="Basic and acidic residues" evidence="2">
    <location>
        <begin position="262"/>
        <end position="273"/>
    </location>
</feature>
<name>A0ABQ9NSY5_9PEZI</name>
<dbReference type="EMBL" id="JAPDRL010000041">
    <property type="protein sequence ID" value="KAJ9663786.1"/>
    <property type="molecule type" value="Genomic_DNA"/>
</dbReference>
<feature type="coiled-coil region" evidence="1">
    <location>
        <begin position="126"/>
        <end position="153"/>
    </location>
</feature>
<feature type="compositionally biased region" description="Low complexity" evidence="2">
    <location>
        <begin position="366"/>
        <end position="377"/>
    </location>
</feature>
<gene>
    <name evidence="3" type="ORF">H2201_005507</name>
</gene>
<sequence>MSNVSLSTLSRDTISNLSSLFTELQAAINHLGVHLGEHHDNLAALQTSITQLERRLDGGFPSENSIKAVQSQVESYVGAFQKTRTDLTSLSTSVNHQLNRSHSLKEEVEGLKSAIRTAGSNYDEKFENAMSRVGKLEQALSTLQANSEDFRQDLSGQQLASQELLPKAAAAFDKLSALSKRVDAQDILLQYTQKKQESQEKEISSILEQQDDSKERVARHKKQIMELQHGNGWLKDRIRRLEATASKESSPSKRAPSPKPTTPEKSRNVDEIHPLAASTPPAQPAPPATTTPTKPPRQQPEDTAPGTAQMYNQVPTPQRATTDTRAPPKQPLQLPAAALEPTAHSYGQAPTPEKHPRPTDGGFWHRSQSVQPQPQRSLTDAHNTSPTTHRSSFCDNAAGVWPFSSPFGFRPAHTSQDPRLQDRPAYKRKGSHDDVFVERKKEKPDPFGRR</sequence>
<feature type="region of interest" description="Disordered" evidence="2">
    <location>
        <begin position="344"/>
        <end position="450"/>
    </location>
</feature>
<feature type="compositionally biased region" description="Basic and acidic residues" evidence="2">
    <location>
        <begin position="419"/>
        <end position="450"/>
    </location>
</feature>
<proteinExistence type="predicted"/>
<protein>
    <recommendedName>
        <fullName evidence="5">Fungal N-terminal domain-containing protein</fullName>
    </recommendedName>
</protein>
<feature type="compositionally biased region" description="Basic and acidic residues" evidence="2">
    <location>
        <begin position="194"/>
        <end position="203"/>
    </location>
</feature>
<accession>A0ABQ9NSY5</accession>
<feature type="compositionally biased region" description="Polar residues" evidence="2">
    <location>
        <begin position="378"/>
        <end position="394"/>
    </location>
</feature>
<evidence type="ECO:0008006" key="5">
    <source>
        <dbReference type="Google" id="ProtNLM"/>
    </source>
</evidence>
<feature type="compositionally biased region" description="Low complexity" evidence="2">
    <location>
        <begin position="246"/>
        <end position="255"/>
    </location>
</feature>
<reference evidence="3" key="1">
    <citation type="submission" date="2022-10" db="EMBL/GenBank/DDBJ databases">
        <title>Culturing micro-colonial fungi from biological soil crusts in the Mojave desert and describing Neophaeococcomyces mojavensis, and introducing the new genera and species Taxawa tesnikishii.</title>
        <authorList>
            <person name="Kurbessoian T."/>
            <person name="Stajich J.E."/>
        </authorList>
    </citation>
    <scope>NUCLEOTIDE SEQUENCE</scope>
    <source>
        <strain evidence="3">TK_1</strain>
    </source>
</reference>
<feature type="region of interest" description="Disordered" evidence="2">
    <location>
        <begin position="194"/>
        <end position="220"/>
    </location>
</feature>
<dbReference type="Proteomes" id="UP001172684">
    <property type="component" value="Unassembled WGS sequence"/>
</dbReference>
<keyword evidence="4" id="KW-1185">Reference proteome</keyword>
<dbReference type="Gene3D" id="1.10.287.1490">
    <property type="match status" value="1"/>
</dbReference>
<organism evidence="3 4">
    <name type="scientific">Coniosporium apollinis</name>
    <dbReference type="NCBI Taxonomy" id="61459"/>
    <lineage>
        <taxon>Eukaryota</taxon>
        <taxon>Fungi</taxon>
        <taxon>Dikarya</taxon>
        <taxon>Ascomycota</taxon>
        <taxon>Pezizomycotina</taxon>
        <taxon>Dothideomycetes</taxon>
        <taxon>Dothideomycetes incertae sedis</taxon>
        <taxon>Coniosporium</taxon>
    </lineage>
</organism>
<dbReference type="SUPFAM" id="SSF57997">
    <property type="entry name" value="Tropomyosin"/>
    <property type="match status" value="1"/>
</dbReference>